<dbReference type="Proteomes" id="UP000632766">
    <property type="component" value="Unassembled WGS sequence"/>
</dbReference>
<proteinExistence type="predicted"/>
<feature type="domain" description="Glycosyltransferase subfamily 4-like N-terminal" evidence="2">
    <location>
        <begin position="17"/>
        <end position="174"/>
    </location>
</feature>
<protein>
    <submittedName>
        <fullName evidence="3">Glycosyltransferase</fullName>
    </submittedName>
</protein>
<comment type="caution">
    <text evidence="3">The sequence shown here is derived from an EMBL/GenBank/DDBJ whole genome shotgun (WGS) entry which is preliminary data.</text>
</comment>
<evidence type="ECO:0000259" key="1">
    <source>
        <dbReference type="Pfam" id="PF00534"/>
    </source>
</evidence>
<name>A0A8J7LBI5_9NOST</name>
<dbReference type="RefSeq" id="WP_198127223.1">
    <property type="nucleotide sequence ID" value="NZ_JAECZC010000062.1"/>
</dbReference>
<keyword evidence="4" id="KW-1185">Reference proteome</keyword>
<dbReference type="Gene3D" id="3.40.50.2000">
    <property type="entry name" value="Glycogen Phosphorylase B"/>
    <property type="match status" value="2"/>
</dbReference>
<gene>
    <name evidence="3" type="ORF">I8748_25170</name>
</gene>
<sequence length="403" mass="45154">MTKPKICMTTLEYPPDIGGVGESVYRIAQILLESGYEVHVVVFRSKQRLVSDGSRRRASCKTTYQDGVFVHRIKSAVREAVPEIQDFFTDVYFYLKKLHQEHKFSLFHAFFMNETGYVTTLLAKENNLRVINSIRGSDLHKHIFNPKTHGQAVWILENSTWVTFVSQDLQQRAIAIAPSIQLKSSAFWNSINPIDFAKFTTPPKIQELSGIVIGSTSRFRDKKGIEYLLDACAEISQEINLTLLLIGDFIERERTYWEQEISNCGLGDRLHITGILSREEVLAYLPHLDIFAIPSLHDGCPNALLEAMLAGCAIVGTKVDAIAEILADGTAGLLVEPGNSEDLADALRKLATNPQLRQQLGKGAKQKVLQELTPVIESENWRNVYQQVLPVTSLSHLTGISFV</sequence>
<evidence type="ECO:0000313" key="4">
    <source>
        <dbReference type="Proteomes" id="UP000632766"/>
    </source>
</evidence>
<organism evidence="3 4">
    <name type="scientific">Amazonocrinis nigriterrae CENA67</name>
    <dbReference type="NCBI Taxonomy" id="2794033"/>
    <lineage>
        <taxon>Bacteria</taxon>
        <taxon>Bacillati</taxon>
        <taxon>Cyanobacteriota</taxon>
        <taxon>Cyanophyceae</taxon>
        <taxon>Nostocales</taxon>
        <taxon>Nostocaceae</taxon>
        <taxon>Amazonocrinis</taxon>
        <taxon>Amazonocrinis nigriterrae</taxon>
    </lineage>
</organism>
<dbReference type="InterPro" id="IPR001296">
    <property type="entry name" value="Glyco_trans_1"/>
</dbReference>
<dbReference type="Pfam" id="PF13439">
    <property type="entry name" value="Glyco_transf_4"/>
    <property type="match status" value="1"/>
</dbReference>
<dbReference type="GO" id="GO:0016757">
    <property type="term" value="F:glycosyltransferase activity"/>
    <property type="evidence" value="ECO:0007669"/>
    <property type="project" value="InterPro"/>
</dbReference>
<accession>A0A8J7LBI5</accession>
<dbReference type="EMBL" id="JAECZC010000062">
    <property type="protein sequence ID" value="MBH8565426.1"/>
    <property type="molecule type" value="Genomic_DNA"/>
</dbReference>
<dbReference type="InterPro" id="IPR028098">
    <property type="entry name" value="Glyco_trans_4-like_N"/>
</dbReference>
<feature type="domain" description="Glycosyl transferase family 1" evidence="1">
    <location>
        <begin position="211"/>
        <end position="366"/>
    </location>
</feature>
<reference evidence="3 4" key="1">
    <citation type="journal article" date="2021" name="Int. J. Syst. Evol. Microbiol.">
        <title>Amazonocrinis nigriterrae gen. nov., sp. nov., Atlanticothrix silvestris gen. nov., sp. nov. and Dendronalium phyllosphericum gen. nov., sp. nov., nostocacean cyanobacteria from Brazilian environments.</title>
        <authorList>
            <person name="Alvarenga D.O."/>
            <person name="Andreote A.P.D."/>
            <person name="Branco L.H.Z."/>
            <person name="Delbaje E."/>
            <person name="Cruz R.B."/>
            <person name="Varani A.M."/>
            <person name="Fiore M.F."/>
        </authorList>
    </citation>
    <scope>NUCLEOTIDE SEQUENCE [LARGE SCALE GENOMIC DNA]</scope>
    <source>
        <strain evidence="3 4">CENA67</strain>
    </source>
</reference>
<dbReference type="PANTHER" id="PTHR12526:SF631">
    <property type="entry name" value="BLL6306 PROTEIN"/>
    <property type="match status" value="1"/>
</dbReference>
<dbReference type="AlphaFoldDB" id="A0A8J7LBI5"/>
<dbReference type="PANTHER" id="PTHR12526">
    <property type="entry name" value="GLYCOSYLTRANSFERASE"/>
    <property type="match status" value="1"/>
</dbReference>
<dbReference type="SUPFAM" id="SSF53756">
    <property type="entry name" value="UDP-Glycosyltransferase/glycogen phosphorylase"/>
    <property type="match status" value="1"/>
</dbReference>
<evidence type="ECO:0000313" key="3">
    <source>
        <dbReference type="EMBL" id="MBH8565426.1"/>
    </source>
</evidence>
<dbReference type="Pfam" id="PF00534">
    <property type="entry name" value="Glycos_transf_1"/>
    <property type="match status" value="1"/>
</dbReference>
<evidence type="ECO:0000259" key="2">
    <source>
        <dbReference type="Pfam" id="PF13439"/>
    </source>
</evidence>